<keyword evidence="1" id="KW-0472">Membrane</keyword>
<keyword evidence="1" id="KW-1133">Transmembrane helix</keyword>
<reference evidence="2 3" key="1">
    <citation type="submission" date="2019-02" db="EMBL/GenBank/DDBJ databases">
        <title>Bacterial novel species isolated from soil.</title>
        <authorList>
            <person name="Jung H.-Y."/>
        </authorList>
    </citation>
    <scope>NUCLEOTIDE SEQUENCE [LARGE SCALE GENOMIC DNA]</scope>
    <source>
        <strain evidence="2 3">1-3-3-3</strain>
    </source>
</reference>
<sequence>MRSFELIDKMSGMGFLLRFGCCLLGLLLLAGAALRAQPAGQAEADIVLGSPTVAISEYYTISFRLRGAPLEKYSAFPDLEGFKKSGKSSTTTTRITGGQTSTELTITQRYAAYAEGEYAVKPFTMTINGLSVRSAGGTVKVGPQPATPATPAPTGPLQGVGLLDQLFGKPKPQEYVELQDKAFLALVPDKTSIFVGEGVHVGLYFYLTPADQGLLNFYDLTRQLPEIIKNLRQPTVWEEAFNEQEILPETVLAGGKPYLRYRLYEAELYPLNAQPLTFPAVALQMIKYRVAKKPAEGLDNRLEGYKTYLTQPRTIAVKPLPPHPLRDQVPVGEYRLRETIDRTAFRTGEAFRYGFVVEGEGNLASLVGPAVASSPTLEVYGPEVEQNLTRQGGRVGGSKQFSYRLVARQPSVLPLDTLFSLVVFNPALARYDTLRAELHPRIGGPAQRASTFDSLPGDAFYQDVLNSADNTLHPLNEYKDVRRYANMVLAALLALAAFGWWRARRQSPK</sequence>
<dbReference type="Proteomes" id="UP000294155">
    <property type="component" value="Unassembled WGS sequence"/>
</dbReference>
<keyword evidence="1" id="KW-0812">Transmembrane</keyword>
<dbReference type="Pfam" id="PF13584">
    <property type="entry name" value="BatD"/>
    <property type="match status" value="2"/>
</dbReference>
<gene>
    <name evidence="2" type="ORF">EWM57_00740</name>
</gene>
<evidence type="ECO:0000313" key="3">
    <source>
        <dbReference type="Proteomes" id="UP000294155"/>
    </source>
</evidence>
<protein>
    <recommendedName>
        <fullName evidence="4">Protein BatD</fullName>
    </recommendedName>
</protein>
<dbReference type="PANTHER" id="PTHR40940:SF2">
    <property type="entry name" value="BATD"/>
    <property type="match status" value="1"/>
</dbReference>
<evidence type="ECO:0000313" key="2">
    <source>
        <dbReference type="EMBL" id="RYU84251.1"/>
    </source>
</evidence>
<evidence type="ECO:0000256" key="1">
    <source>
        <dbReference type="SAM" id="Phobius"/>
    </source>
</evidence>
<accession>A0A4Q5LFQ0</accession>
<evidence type="ECO:0008006" key="4">
    <source>
        <dbReference type="Google" id="ProtNLM"/>
    </source>
</evidence>
<proteinExistence type="predicted"/>
<name>A0A4Q5LFQ0_9BACT</name>
<organism evidence="2 3">
    <name type="scientific">Hymenobacter persicinus</name>
    <dbReference type="NCBI Taxonomy" id="2025506"/>
    <lineage>
        <taxon>Bacteria</taxon>
        <taxon>Pseudomonadati</taxon>
        <taxon>Bacteroidota</taxon>
        <taxon>Cytophagia</taxon>
        <taxon>Cytophagales</taxon>
        <taxon>Hymenobacteraceae</taxon>
        <taxon>Hymenobacter</taxon>
    </lineage>
</organism>
<dbReference type="AlphaFoldDB" id="A0A4Q5LFQ0"/>
<dbReference type="InterPro" id="IPR025738">
    <property type="entry name" value="BatD"/>
</dbReference>
<keyword evidence="3" id="KW-1185">Reference proteome</keyword>
<feature type="transmembrane region" description="Helical" evidence="1">
    <location>
        <begin position="484"/>
        <end position="503"/>
    </location>
</feature>
<dbReference type="EMBL" id="SEWE01000002">
    <property type="protein sequence ID" value="RYU84251.1"/>
    <property type="molecule type" value="Genomic_DNA"/>
</dbReference>
<dbReference type="PANTHER" id="PTHR40940">
    <property type="entry name" value="PROTEIN BATD-RELATED"/>
    <property type="match status" value="1"/>
</dbReference>
<comment type="caution">
    <text evidence="2">The sequence shown here is derived from an EMBL/GenBank/DDBJ whole genome shotgun (WGS) entry which is preliminary data.</text>
</comment>